<sequence>MRFGFRKTFAVAALAAVAATVLSGAPASAATRFAADGTRAGLTAGQVGWLQGEVNRYLARTSGQQTGLNVVKTATGAEFRAALPGEAHPRNLSATAASGPCDGGTAPGYLCVYSGPHGTGSQIAMYTCGGIDLPNWNGYGSWGDNQTPGTVTYFYTQYYGIADKFTAKSNNQNYNWTPVWHIDPC</sequence>
<feature type="chain" id="PRO_5045961948" description="Peptidase inhibitor family I36" evidence="1">
    <location>
        <begin position="30"/>
        <end position="185"/>
    </location>
</feature>
<reference evidence="2 3" key="1">
    <citation type="submission" date="2023-12" db="EMBL/GenBank/DDBJ databases">
        <title>Amycolatopsis sp. V23-08.</title>
        <authorList>
            <person name="Somphong A."/>
        </authorList>
    </citation>
    <scope>NUCLEOTIDE SEQUENCE [LARGE SCALE GENOMIC DNA]</scope>
    <source>
        <strain evidence="2 3">V23-08</strain>
    </source>
</reference>
<name>A0ABU5R9Z8_9PSEU</name>
<comment type="caution">
    <text evidence="2">The sequence shown here is derived from an EMBL/GenBank/DDBJ whole genome shotgun (WGS) entry which is preliminary data.</text>
</comment>
<evidence type="ECO:0000256" key="1">
    <source>
        <dbReference type="SAM" id="SignalP"/>
    </source>
</evidence>
<dbReference type="EMBL" id="JAYFSI010000005">
    <property type="protein sequence ID" value="MEA5362594.1"/>
    <property type="molecule type" value="Genomic_DNA"/>
</dbReference>
<evidence type="ECO:0000313" key="3">
    <source>
        <dbReference type="Proteomes" id="UP001304298"/>
    </source>
</evidence>
<accession>A0ABU5R9Z8</accession>
<dbReference type="RefSeq" id="WP_323330165.1">
    <property type="nucleotide sequence ID" value="NZ_JAYFSI010000005.1"/>
</dbReference>
<feature type="signal peptide" evidence="1">
    <location>
        <begin position="1"/>
        <end position="29"/>
    </location>
</feature>
<keyword evidence="3" id="KW-1185">Reference proteome</keyword>
<gene>
    <name evidence="2" type="ORF">VA596_23870</name>
</gene>
<evidence type="ECO:0000313" key="2">
    <source>
        <dbReference type="EMBL" id="MEA5362594.1"/>
    </source>
</evidence>
<proteinExistence type="predicted"/>
<protein>
    <recommendedName>
        <fullName evidence="4">Peptidase inhibitor family I36</fullName>
    </recommendedName>
</protein>
<evidence type="ECO:0008006" key="4">
    <source>
        <dbReference type="Google" id="ProtNLM"/>
    </source>
</evidence>
<dbReference type="Proteomes" id="UP001304298">
    <property type="component" value="Unassembled WGS sequence"/>
</dbReference>
<keyword evidence="1" id="KW-0732">Signal</keyword>
<organism evidence="2 3">
    <name type="scientific">Amycolatopsis heterodermiae</name>
    <dbReference type="NCBI Taxonomy" id="3110235"/>
    <lineage>
        <taxon>Bacteria</taxon>
        <taxon>Bacillati</taxon>
        <taxon>Actinomycetota</taxon>
        <taxon>Actinomycetes</taxon>
        <taxon>Pseudonocardiales</taxon>
        <taxon>Pseudonocardiaceae</taxon>
        <taxon>Amycolatopsis</taxon>
    </lineage>
</organism>